<feature type="domain" description="Integrase catalytic" evidence="4">
    <location>
        <begin position="823"/>
        <end position="897"/>
    </location>
</feature>
<feature type="region of interest" description="Disordered" evidence="3">
    <location>
        <begin position="404"/>
        <end position="432"/>
    </location>
</feature>
<sequence>MTNLRFYSNEDMIESCMSIPSLRPLIMEYLVKISKKARILELKRRHLKITVLTSYTPYPSRKIRRICACTSQETTKIQSPIRRIQENSIRRIQYKIVTTSRYVVPTGRVKVPAGRYVVPTGKDNVIVSAGRTKVIPAGSIILVLVSESEGLHKGYDRFHKILSQLNQMQAKPDNEDCNMKFLRALLPSWSQFEKKAGRKMKFNNKDAARFDKKKTMEGEDVENGVAQVYGMIAGAEDDAALNLKEFDNVEVQYKECYIQVQAYKSTLQTLEQQKGWYQSNQLALEERIRILTANLENTTNMLKYTEKLNEQAKLEKLNDKVKLEESNARFDKWKDSSKNLDKLINSSMSSRSKFGLGFGDTFGSDEVFDLSAPSIFDSSPKDGAEKPLYDRFVKAVGMNAVPPPITGTFMPPSNTPDLDDTQVTYGSKTNDHFETNSVSNDFVSCDNSDKSSDSETTGFASCVSSVKSSSSKTNEPLASTPSSVDFKTVSEAADQQSNSTNDDSSFSFKENVTPPRNLCNKSGINSRSLCKRKSFGSKTCFVCGSKFHLIKDCDFYEQQLELHNKPMWNNVAKIPSFVPKAASVPAGSRNRPTSVPAGSRNRPTSVPAGRPFTAGWKNHAARPMTRPSSHYFQHFSRPGYYNQMYMDEGRWGTAVKPSAEFLLVALLVPTGRTIPTGLEFQLPENSQVVLRVPRRNNLYCFNLSDIKPERDVTCLLAKASLVESTKWHRRMAHVNFKNMNKLAKHGLVNGLPSKLFTNEHNCVACNKGKQHKASYKAITAVSTISAPLQLLHMDLFGPTSIRSIDHKYYSLVVTDDFSRFTWGIRRDYSNARTPQQNGVAERKNRTLIEAARTMLADSKLPTMFWTEAVSTACYVLNRVLVTKPHNKTPYELVSGKVPNISHLKPFGCLVTILNTSDHLGKFEGKADEGFIVGYAAHSKAYRVYNLSSKKIEETLNLRYLEDKLMCLGFGSMQSGTQDTNIHAGTQDDSDSECDEQVIVVPSFPSNSFSGPKVHEASKMSSRNMVPASQSDSADWCLSDGLLNLLIHLLLYPSPSDIANSMSSFSELEDRYHHPDTGIFSSSSYDDDFGGTVTNLAPSIVVDSVPTKRVNTIHPQSQILRDLTSPVQTRGTLKKSKFGASAFVSYVHDQQRNNHTDYLHCLFACFLSQLEPSSVAQALNDPAWVEAMQEEMQQFINQKVWQLVPLPDGKIAIGTKWILKNKRDARGIVVRNKARLVAQGHRQEEGIDYDEVFAPNARIEAIRLFLAFASYMGFMVYQMDVKSAFLYGEIEEEVYVTQPKGFEDPHFPKHVYRVVKALYGLHQAPRAWYARLSTFLLKHNYRRGTIDKTLFIKKNSRDIILVQVYVDDIIFGSTNKAWCDEFEVLMKGEFEMSAMGELTFFLGLQVKQEPDGIFISQDKYVQDMLKKFDMESVRPATTPFEASKPKSKDEPDDAVNVHLYRSMIGSLMYLTASRPDIQFAVSACSRHQVTPLTSNLNAVKKIFKYLKGQPKLGLWYPRDSPFVLEAYSDSDYAGSHGDRKSTTGGCQFLGRRLISWQCKKQTIVATSSTEAEYVAAANCCGQFLLVALLVPTGRTIPTGLGSHIRYAITHDPIIYDSLVKQFWSTASLRASKEGPPAILATIDRTPYTITESLVRSQLQLDDEGGVEDLPIADIYLGMDNLGYPTEGKLTFHKNKFSPQWRFLVHTILHCLSTKSGSWDQFGSPLAIALICLTEGRRYNWSSYIFKGMVNNINNPKKFLMFPRGPHATFSYNAPPAQAIIAGESSGEAAPSNPQTVPGTITEPDHSHDHESTRTRPPTTTSSAPVNEQGPSSDPNIISSSRPHESAPDLFTSTNVEDETMGGSLHNSPPRSTQAPPTGTTSDGAEALDKLTALSSLVSTLVQKVNTQESELKAHILGLYNSITI</sequence>
<dbReference type="InterPro" id="IPR001584">
    <property type="entry name" value="Integrase_cat-core"/>
</dbReference>
<dbReference type="InterPro" id="IPR013103">
    <property type="entry name" value="RVT_2"/>
</dbReference>
<feature type="compositionally biased region" description="Low complexity" evidence="3">
    <location>
        <begin position="495"/>
        <end position="508"/>
    </location>
</feature>
<dbReference type="SUPFAM" id="SSF53098">
    <property type="entry name" value="Ribonuclease H-like"/>
    <property type="match status" value="1"/>
</dbReference>
<dbReference type="Pfam" id="PF07727">
    <property type="entry name" value="RVT_2"/>
    <property type="match status" value="1"/>
</dbReference>
<keyword evidence="2" id="KW-0378">Hydrolase</keyword>
<name>A0ABQ4YY52_9ASTR</name>
<organism evidence="5 6">
    <name type="scientific">Tanacetum coccineum</name>
    <dbReference type="NCBI Taxonomy" id="301880"/>
    <lineage>
        <taxon>Eukaryota</taxon>
        <taxon>Viridiplantae</taxon>
        <taxon>Streptophyta</taxon>
        <taxon>Embryophyta</taxon>
        <taxon>Tracheophyta</taxon>
        <taxon>Spermatophyta</taxon>
        <taxon>Magnoliopsida</taxon>
        <taxon>eudicotyledons</taxon>
        <taxon>Gunneridae</taxon>
        <taxon>Pentapetalae</taxon>
        <taxon>asterids</taxon>
        <taxon>campanulids</taxon>
        <taxon>Asterales</taxon>
        <taxon>Asteraceae</taxon>
        <taxon>Asteroideae</taxon>
        <taxon>Anthemideae</taxon>
        <taxon>Anthemidinae</taxon>
        <taxon>Tanacetum</taxon>
    </lineage>
</organism>
<feature type="compositionally biased region" description="Polar residues" evidence="3">
    <location>
        <begin position="1822"/>
        <end position="1839"/>
    </location>
</feature>
<dbReference type="EMBL" id="BQNB010010776">
    <property type="protein sequence ID" value="GJS81805.1"/>
    <property type="molecule type" value="Genomic_DNA"/>
</dbReference>
<accession>A0ABQ4YY52</accession>
<feature type="compositionally biased region" description="Basic and acidic residues" evidence="3">
    <location>
        <begin position="1801"/>
        <end position="1812"/>
    </location>
</feature>
<keyword evidence="6" id="KW-1185">Reference proteome</keyword>
<evidence type="ECO:0000256" key="1">
    <source>
        <dbReference type="ARBA" id="ARBA00022723"/>
    </source>
</evidence>
<reference evidence="5" key="1">
    <citation type="journal article" date="2022" name="Int. J. Mol. Sci.">
        <title>Draft Genome of Tanacetum Coccineum: Genomic Comparison of Closely Related Tanacetum-Family Plants.</title>
        <authorList>
            <person name="Yamashiro T."/>
            <person name="Shiraishi A."/>
            <person name="Nakayama K."/>
            <person name="Satake H."/>
        </authorList>
    </citation>
    <scope>NUCLEOTIDE SEQUENCE</scope>
</reference>
<dbReference type="InterPro" id="IPR039537">
    <property type="entry name" value="Retrotran_Ty1/copia-like"/>
</dbReference>
<dbReference type="Gene3D" id="3.30.420.10">
    <property type="entry name" value="Ribonuclease H-like superfamily/Ribonuclease H"/>
    <property type="match status" value="1"/>
</dbReference>
<dbReference type="InterPro" id="IPR012337">
    <property type="entry name" value="RNaseH-like_sf"/>
</dbReference>
<evidence type="ECO:0000256" key="3">
    <source>
        <dbReference type="SAM" id="MobiDB-lite"/>
    </source>
</evidence>
<evidence type="ECO:0000313" key="5">
    <source>
        <dbReference type="EMBL" id="GJS81805.1"/>
    </source>
</evidence>
<dbReference type="InterPro" id="IPR036397">
    <property type="entry name" value="RNaseH_sf"/>
</dbReference>
<feature type="compositionally biased region" description="Polar residues" evidence="3">
    <location>
        <begin position="411"/>
        <end position="428"/>
    </location>
</feature>
<dbReference type="CDD" id="cd09272">
    <property type="entry name" value="RNase_HI_RT_Ty1"/>
    <property type="match status" value="1"/>
</dbReference>
<dbReference type="PANTHER" id="PTHR42648:SF32">
    <property type="entry name" value="RIBONUCLEASE H-LIKE DOMAIN, GAG-PRE-INTEGRASE DOMAIN PROTEIN-RELATED"/>
    <property type="match status" value="1"/>
</dbReference>
<protein>
    <submittedName>
        <fullName evidence="5">Ribonuclease H-like domain-containing protein</fullName>
    </submittedName>
</protein>
<evidence type="ECO:0000259" key="4">
    <source>
        <dbReference type="PROSITE" id="PS50994"/>
    </source>
</evidence>
<feature type="compositionally biased region" description="Polar residues" evidence="3">
    <location>
        <begin position="1863"/>
        <end position="1881"/>
    </location>
</feature>
<dbReference type="SUPFAM" id="SSF56672">
    <property type="entry name" value="DNA/RNA polymerases"/>
    <property type="match status" value="1"/>
</dbReference>
<dbReference type="Pfam" id="PF13976">
    <property type="entry name" value="gag_pre-integrs"/>
    <property type="match status" value="1"/>
</dbReference>
<feature type="compositionally biased region" description="Polar residues" evidence="3">
    <location>
        <begin position="473"/>
        <end position="485"/>
    </location>
</feature>
<feature type="region of interest" description="Disordered" evidence="3">
    <location>
        <begin position="1783"/>
        <end position="1882"/>
    </location>
</feature>
<dbReference type="PANTHER" id="PTHR42648">
    <property type="entry name" value="TRANSPOSASE, PUTATIVE-RELATED"/>
    <property type="match status" value="1"/>
</dbReference>
<dbReference type="InterPro" id="IPR025724">
    <property type="entry name" value="GAG-pre-integrase_dom"/>
</dbReference>
<dbReference type="Pfam" id="PF25597">
    <property type="entry name" value="SH3_retrovirus"/>
    <property type="match status" value="1"/>
</dbReference>
<evidence type="ECO:0000256" key="2">
    <source>
        <dbReference type="ARBA" id="ARBA00022801"/>
    </source>
</evidence>
<dbReference type="InterPro" id="IPR057670">
    <property type="entry name" value="SH3_retrovirus"/>
</dbReference>
<dbReference type="Proteomes" id="UP001151760">
    <property type="component" value="Unassembled WGS sequence"/>
</dbReference>
<evidence type="ECO:0000313" key="6">
    <source>
        <dbReference type="Proteomes" id="UP001151760"/>
    </source>
</evidence>
<feature type="region of interest" description="Disordered" evidence="3">
    <location>
        <begin position="582"/>
        <end position="616"/>
    </location>
</feature>
<feature type="region of interest" description="Disordered" evidence="3">
    <location>
        <begin position="466"/>
        <end position="511"/>
    </location>
</feature>
<dbReference type="InterPro" id="IPR043502">
    <property type="entry name" value="DNA/RNA_pol_sf"/>
</dbReference>
<proteinExistence type="predicted"/>
<reference evidence="5" key="2">
    <citation type="submission" date="2022-01" db="EMBL/GenBank/DDBJ databases">
        <authorList>
            <person name="Yamashiro T."/>
            <person name="Shiraishi A."/>
            <person name="Satake H."/>
            <person name="Nakayama K."/>
        </authorList>
    </citation>
    <scope>NUCLEOTIDE SEQUENCE</scope>
</reference>
<keyword evidence="1" id="KW-0479">Metal-binding</keyword>
<gene>
    <name evidence="5" type="ORF">Tco_0748346</name>
</gene>
<dbReference type="PROSITE" id="PS50994">
    <property type="entry name" value="INTEGRASE"/>
    <property type="match status" value="1"/>
</dbReference>
<comment type="caution">
    <text evidence="5">The sequence shown here is derived from an EMBL/GenBank/DDBJ whole genome shotgun (WGS) entry which is preliminary data.</text>
</comment>